<dbReference type="GO" id="GO:0070930">
    <property type="term" value="P:trans-translation-dependent protein tagging"/>
    <property type="evidence" value="ECO:0007669"/>
    <property type="project" value="TreeGrafter"/>
</dbReference>
<gene>
    <name evidence="3" type="ORF">S06H3_12379</name>
</gene>
<evidence type="ECO:0000256" key="2">
    <source>
        <dbReference type="ARBA" id="ARBA00022884"/>
    </source>
</evidence>
<evidence type="ECO:0008006" key="4">
    <source>
        <dbReference type="Google" id="ProtNLM"/>
    </source>
</evidence>
<accession>X1KL89</accession>
<dbReference type="InterPro" id="IPR020081">
    <property type="entry name" value="SsrA-bd_prot_CS"/>
</dbReference>
<dbReference type="PANTHER" id="PTHR30308">
    <property type="entry name" value="TMRNA-BINDING COMPONENT OF TRANS-TRANSLATION TAGGING COMPLEX"/>
    <property type="match status" value="1"/>
</dbReference>
<dbReference type="PANTHER" id="PTHR30308:SF2">
    <property type="entry name" value="SSRA-BINDING PROTEIN"/>
    <property type="match status" value="1"/>
</dbReference>
<keyword evidence="1" id="KW-0963">Cytoplasm</keyword>
<dbReference type="EMBL" id="BARV01006064">
    <property type="protein sequence ID" value="GAI07428.1"/>
    <property type="molecule type" value="Genomic_DNA"/>
</dbReference>
<dbReference type="GO" id="GO:0003723">
    <property type="term" value="F:RNA binding"/>
    <property type="evidence" value="ECO:0007669"/>
    <property type="project" value="UniProtKB-KW"/>
</dbReference>
<dbReference type="Pfam" id="PF01668">
    <property type="entry name" value="SmpB"/>
    <property type="match status" value="1"/>
</dbReference>
<dbReference type="AlphaFoldDB" id="X1KL89"/>
<comment type="caution">
    <text evidence="3">The sequence shown here is derived from an EMBL/GenBank/DDBJ whole genome shotgun (WGS) entry which is preliminary data.</text>
</comment>
<sequence length="153" mass="18012">MRKPLEVKLILKNKKAYFHYEILETCEAGLVLLGSEIKSIREGKASIQESYARPYRDEFYVYNMDIRPYKCASIYNHEPKRSRKLLLKRREIKRLVGKTQEKGLTIVPLRLYLKNGYAKLELGLARGKKLYDKRAALKKKEAQREIARALKPR</sequence>
<dbReference type="CDD" id="cd09294">
    <property type="entry name" value="SmpB"/>
    <property type="match status" value="1"/>
</dbReference>
<dbReference type="InterPro" id="IPR023620">
    <property type="entry name" value="SmpB"/>
</dbReference>
<dbReference type="GO" id="GO:0005829">
    <property type="term" value="C:cytosol"/>
    <property type="evidence" value="ECO:0007669"/>
    <property type="project" value="TreeGrafter"/>
</dbReference>
<evidence type="ECO:0000256" key="1">
    <source>
        <dbReference type="ARBA" id="ARBA00022490"/>
    </source>
</evidence>
<dbReference type="NCBIfam" id="NF003843">
    <property type="entry name" value="PRK05422.1"/>
    <property type="match status" value="1"/>
</dbReference>
<keyword evidence="2" id="KW-0694">RNA-binding</keyword>
<proteinExistence type="inferred from homology"/>
<dbReference type="InterPro" id="IPR000037">
    <property type="entry name" value="SsrA-bd_prot"/>
</dbReference>
<protein>
    <recommendedName>
        <fullName evidence="4">SsrA-binding protein</fullName>
    </recommendedName>
</protein>
<name>X1KL89_9ZZZZ</name>
<evidence type="ECO:0000313" key="3">
    <source>
        <dbReference type="EMBL" id="GAI07428.1"/>
    </source>
</evidence>
<dbReference type="PROSITE" id="PS01317">
    <property type="entry name" value="SSRP"/>
    <property type="match status" value="1"/>
</dbReference>
<reference evidence="3" key="1">
    <citation type="journal article" date="2014" name="Front. Microbiol.">
        <title>High frequency of phylogenetically diverse reductive dehalogenase-homologous genes in deep subseafloor sedimentary metagenomes.</title>
        <authorList>
            <person name="Kawai M."/>
            <person name="Futagami T."/>
            <person name="Toyoda A."/>
            <person name="Takaki Y."/>
            <person name="Nishi S."/>
            <person name="Hori S."/>
            <person name="Arai W."/>
            <person name="Tsubouchi T."/>
            <person name="Morono Y."/>
            <person name="Uchiyama I."/>
            <person name="Ito T."/>
            <person name="Fujiyama A."/>
            <person name="Inagaki F."/>
            <person name="Takami H."/>
        </authorList>
    </citation>
    <scope>NUCLEOTIDE SEQUENCE</scope>
    <source>
        <strain evidence="3">Expedition CK06-06</strain>
    </source>
</reference>
<dbReference type="NCBIfam" id="TIGR00086">
    <property type="entry name" value="smpB"/>
    <property type="match status" value="1"/>
</dbReference>
<dbReference type="HAMAP" id="MF_00023">
    <property type="entry name" value="SmpB"/>
    <property type="match status" value="1"/>
</dbReference>
<dbReference type="SUPFAM" id="SSF74982">
    <property type="entry name" value="Small protein B (SmpB)"/>
    <property type="match status" value="1"/>
</dbReference>
<organism evidence="3">
    <name type="scientific">marine sediment metagenome</name>
    <dbReference type="NCBI Taxonomy" id="412755"/>
    <lineage>
        <taxon>unclassified sequences</taxon>
        <taxon>metagenomes</taxon>
        <taxon>ecological metagenomes</taxon>
    </lineage>
</organism>
<dbReference type="Gene3D" id="2.40.280.10">
    <property type="match status" value="1"/>
</dbReference>